<dbReference type="EMBL" id="AABL01000614">
    <property type="protein sequence ID" value="EAA21679.1"/>
    <property type="molecule type" value="Genomic_DNA"/>
</dbReference>
<reference evidence="1 2" key="1">
    <citation type="journal article" date="2002" name="Nature">
        <title>Genome sequence and comparative analysis of the model rodent malaria parasite Plasmodium yoelii yoelii.</title>
        <authorList>
            <person name="Carlton J.M."/>
            <person name="Angiuoli S.V."/>
            <person name="Suh B.B."/>
            <person name="Kooij T.W."/>
            <person name="Pertea M."/>
            <person name="Silva J.C."/>
            <person name="Ermolaeva M.D."/>
            <person name="Allen J.E."/>
            <person name="Selengut J.D."/>
            <person name="Koo H.L."/>
            <person name="Peterson J.D."/>
            <person name="Pop M."/>
            <person name="Kosack D.S."/>
            <person name="Shumway M.F."/>
            <person name="Bidwell S.L."/>
            <person name="Shallom S.J."/>
            <person name="van Aken S.E."/>
            <person name="Riedmuller S.B."/>
            <person name="Feldblyum T.V."/>
            <person name="Cho J.K."/>
            <person name="Quackenbush J."/>
            <person name="Sedegah M."/>
            <person name="Shoaibi A."/>
            <person name="Cummings L.M."/>
            <person name="Florens L."/>
            <person name="Yates J.R."/>
            <person name="Raine J.D."/>
            <person name="Sinden R.E."/>
            <person name="Harris M.A."/>
            <person name="Cunningham D.A."/>
            <person name="Preiser P.R."/>
            <person name="Bergman L.W."/>
            <person name="Vaidya A.B."/>
            <person name="van Lin L.H."/>
            <person name="Janse C.J."/>
            <person name="Waters A.P."/>
            <person name="Smith H.O."/>
            <person name="White O.R."/>
            <person name="Salzberg S.L."/>
            <person name="Venter J.C."/>
            <person name="Fraser C.M."/>
            <person name="Hoffman S.L."/>
            <person name="Gardner M.J."/>
            <person name="Carucci D.J."/>
        </authorList>
    </citation>
    <scope>NUCLEOTIDE SEQUENCE [LARGE SCALE GENOMIC DNA]</scope>
    <source>
        <strain evidence="1 2">17XNL</strain>
    </source>
</reference>
<protein>
    <submittedName>
        <fullName evidence="1">Uncharacterized protein</fullName>
    </submittedName>
</protein>
<evidence type="ECO:0000313" key="1">
    <source>
        <dbReference type="EMBL" id="EAA21679.1"/>
    </source>
</evidence>
<dbReference type="InterPro" id="IPR006496">
    <property type="entry name" value="CHP01606_Plasmodium_spp"/>
</dbReference>
<accession>Q7RMD7</accession>
<comment type="caution">
    <text evidence="1">The sequence shown here is derived from an EMBL/GenBank/DDBJ whole genome shotgun (WGS) entry which is preliminary data.</text>
</comment>
<keyword evidence="2" id="KW-1185">Reference proteome</keyword>
<organism evidence="1 2">
    <name type="scientific">Plasmodium yoelii yoelii</name>
    <dbReference type="NCBI Taxonomy" id="73239"/>
    <lineage>
        <taxon>Eukaryota</taxon>
        <taxon>Sar</taxon>
        <taxon>Alveolata</taxon>
        <taxon>Apicomplexa</taxon>
        <taxon>Aconoidasida</taxon>
        <taxon>Haemosporida</taxon>
        <taxon>Plasmodiidae</taxon>
        <taxon>Plasmodium</taxon>
        <taxon>Plasmodium (Vinckeia)</taxon>
    </lineage>
</organism>
<dbReference type="FunCoup" id="Q7RMD7">
    <property type="interactions" value="490"/>
</dbReference>
<proteinExistence type="predicted"/>
<dbReference type="Proteomes" id="UP000008553">
    <property type="component" value="Unassembled WGS sequence"/>
</dbReference>
<name>Q7RMD7_PLAYO</name>
<evidence type="ECO:0000313" key="2">
    <source>
        <dbReference type="Proteomes" id="UP000008553"/>
    </source>
</evidence>
<dbReference type="KEGG" id="pyo:PY17X_0202900"/>
<dbReference type="InParanoid" id="Q7RMD7"/>
<gene>
    <name evidence="1" type="ORF">PY02244</name>
</gene>
<dbReference type="Pfam" id="PF09688">
    <property type="entry name" value="Wx5_PLAF3D7"/>
    <property type="match status" value="1"/>
</dbReference>
<dbReference type="PaxDb" id="73239-Q7RMD7"/>
<dbReference type="AlphaFoldDB" id="Q7RMD7"/>
<sequence>MEVHKFMLSIIAVLFVYWKTSHYYHFKYNTQCFNENDFYKLKNGKRFARILRVDDISIFKVYKNAQHQEGSHQEIMEPPNFNYNFIDSNTSFDINEDVEMTEYITFTIDTWNQIFLTMFELYNFYTNENNITDSRWKCMMWNDIWYRYIEILISAINEVIQSSSYSVADIQPIIHGYMVKSIEDFSAFLEIIQNEWELKLRNEEQEAEIREPEIEVSESESNNQDNIFLHNWKLSIFIAANVYLYFTVILSIV</sequence>